<comment type="subcellular location">
    <subcellularLocation>
        <location evidence="1">Endoplasmic reticulum membrane</location>
        <topology evidence="1">Single-pass type I membrane protein</topology>
    </subcellularLocation>
</comment>
<evidence type="ECO:0000259" key="13">
    <source>
        <dbReference type="Pfam" id="PF22073"/>
    </source>
</evidence>
<keyword evidence="4 10" id="KW-0732">Signal</keyword>
<organism evidence="14 15">
    <name type="scientific">Adhaeribacter swui</name>
    <dbReference type="NCBI Taxonomy" id="2086471"/>
    <lineage>
        <taxon>Bacteria</taxon>
        <taxon>Pseudomonadati</taxon>
        <taxon>Bacteroidota</taxon>
        <taxon>Cytophagia</taxon>
        <taxon>Cytophagales</taxon>
        <taxon>Hymenobacteraceae</taxon>
        <taxon>Adhaeribacter</taxon>
    </lineage>
</organism>
<evidence type="ECO:0000256" key="4">
    <source>
        <dbReference type="ARBA" id="ARBA00022729"/>
    </source>
</evidence>
<feature type="chain" id="PRO_5028908906" evidence="10">
    <location>
        <begin position="38"/>
        <end position="740"/>
    </location>
</feature>
<protein>
    <submittedName>
        <fullName evidence="14">Choice-of-anchor D domain-containing protein</fullName>
    </submittedName>
</protein>
<reference evidence="14 15" key="1">
    <citation type="journal article" date="2018" name="Int. J. Syst. Evol. Microbiol.">
        <title>Adhaeribacter swui sp. nov., isolated from wet mud.</title>
        <authorList>
            <person name="Kim D.U."/>
            <person name="Kim K.W."/>
            <person name="Kang M.S."/>
            <person name="Kim J.Y."/>
            <person name="Jang J.H."/>
            <person name="Kim M.K."/>
        </authorList>
    </citation>
    <scope>NUCLEOTIDE SEQUENCE [LARGE SCALE GENOMIC DNA]</scope>
    <source>
        <strain evidence="14 15">KCTC 52873</strain>
    </source>
</reference>
<evidence type="ECO:0000256" key="9">
    <source>
        <dbReference type="ARBA" id="ARBA00023277"/>
    </source>
</evidence>
<dbReference type="Pfam" id="PF11721">
    <property type="entry name" value="Malectin"/>
    <property type="match status" value="1"/>
</dbReference>
<dbReference type="Proteomes" id="UP000515237">
    <property type="component" value="Chromosome"/>
</dbReference>
<feature type="domain" description="Secretion system C-terminal sorting" evidence="12">
    <location>
        <begin position="659"/>
        <end position="739"/>
    </location>
</feature>
<dbReference type="NCBIfam" id="TIGR04183">
    <property type="entry name" value="Por_Secre_tail"/>
    <property type="match status" value="1"/>
</dbReference>
<keyword evidence="3" id="KW-0812">Transmembrane</keyword>
<dbReference type="Gene3D" id="2.60.40.10">
    <property type="entry name" value="Immunoglobulins"/>
    <property type="match status" value="2"/>
</dbReference>
<keyword evidence="7" id="KW-0472">Membrane</keyword>
<dbReference type="PANTHER" id="PTHR13460">
    <property type="match status" value="1"/>
</dbReference>
<dbReference type="InterPro" id="IPR013783">
    <property type="entry name" value="Ig-like_fold"/>
</dbReference>
<dbReference type="InterPro" id="IPR054090">
    <property type="entry name" value="Cep192_Spd-2-like_dom"/>
</dbReference>
<evidence type="ECO:0000256" key="6">
    <source>
        <dbReference type="ARBA" id="ARBA00022989"/>
    </source>
</evidence>
<dbReference type="PANTHER" id="PTHR13460:SF0">
    <property type="entry name" value="MALECTIN"/>
    <property type="match status" value="1"/>
</dbReference>
<dbReference type="AlphaFoldDB" id="A0A7G7GCZ4"/>
<evidence type="ECO:0000259" key="11">
    <source>
        <dbReference type="Pfam" id="PF11721"/>
    </source>
</evidence>
<evidence type="ECO:0000256" key="2">
    <source>
        <dbReference type="ARBA" id="ARBA00009141"/>
    </source>
</evidence>
<accession>A0A7G7GCZ4</accession>
<keyword evidence="9" id="KW-0119">Carbohydrate metabolism</keyword>
<dbReference type="KEGG" id="aswu:HUW51_20755"/>
<dbReference type="RefSeq" id="WP_185271519.1">
    <property type="nucleotide sequence ID" value="NZ_CP055156.1"/>
</dbReference>
<keyword evidence="8" id="KW-0325">Glycoprotein</keyword>
<dbReference type="NCBIfam" id="NF012200">
    <property type="entry name" value="choice_anch_D"/>
    <property type="match status" value="1"/>
</dbReference>
<keyword evidence="15" id="KW-1185">Reference proteome</keyword>
<gene>
    <name evidence="14" type="ORF">HUW51_20755</name>
</gene>
<feature type="signal peptide" evidence="10">
    <location>
        <begin position="1"/>
        <end position="37"/>
    </location>
</feature>
<dbReference type="Pfam" id="PF18962">
    <property type="entry name" value="Por_Secre_tail"/>
    <property type="match status" value="1"/>
</dbReference>
<sequence>MKKNYTLISLIKSKLITSLVIGAAVLTELLSSNAAQAQTIAVQNPDNFPANDELVFSRIQYPWRRTNTDGTYTPYNENHDKIKLRISNKGTSSLTVSKLTLSNTAAWKVTPPKALPISIAAGSYIDVTVQFVAVSLDKRVKVVHHTLTIASNDKVTPSKVVQLHGLYQRAGEGNREPYAQEIINAFNFKSVVGFGHNDGTNDGTAVVPNSDEIISATFSRADASKPVTVLQIAAYHGCCASIESFKWYPKGSNSTTTLFTHNPLDGQSLLPRKRYSTTELAKGSFSPSGSFGFKVGTANSDRSKNFESRIGLRIWKVKNSSGVIVPNTYIIANDYLGTEATNYDYQDNLYYVTNIKPDAGLNASELAATPSSLDFGGVNNGGSKTLSVSLKNQAKSGGTSIKISSVALTGPNKGEFTIGSLSTTLAAQGSTSFKVNFKPSSQGIKNAALLVYHNGAGSPFRVPLYGIGNVSGTAINVVKRVKGAADANVTIAGKVWEADKNYRKGSIKLDSQVQPGPIAATDQDVLYQTYLSAATNLAETREEIPLAKGSYYVRLHFAENYFSADGARVFNIAIEGQTRLSNFDIHKEVGYRSALVKDFAVNVSDGYLSLKFNPTANRVALCGVEIFRAQSASSTSSSVTIEGNPMQEIQENTSLQLIVYPNPTSGDKVSVEATNLNPQEEITFTLFSQTGQTVEVKSAVADDRGTASTQLATFKPLNKGLYILQGRANSGQTQTKLIVE</sequence>
<feature type="domain" description="Malectin" evidence="11">
    <location>
        <begin position="487"/>
        <end position="617"/>
    </location>
</feature>
<evidence type="ECO:0000256" key="5">
    <source>
        <dbReference type="ARBA" id="ARBA00022824"/>
    </source>
</evidence>
<evidence type="ECO:0000259" key="12">
    <source>
        <dbReference type="Pfam" id="PF18962"/>
    </source>
</evidence>
<dbReference type="InterPro" id="IPR021720">
    <property type="entry name" value="Malectin_dom"/>
</dbReference>
<feature type="domain" description="Cep192/Spd-2-like" evidence="13">
    <location>
        <begin position="365"/>
        <end position="468"/>
    </location>
</feature>
<evidence type="ECO:0000313" key="14">
    <source>
        <dbReference type="EMBL" id="QNF35028.1"/>
    </source>
</evidence>
<dbReference type="InterPro" id="IPR039155">
    <property type="entry name" value="MLEC"/>
</dbReference>
<proteinExistence type="inferred from homology"/>
<dbReference type="GO" id="GO:0030246">
    <property type="term" value="F:carbohydrate binding"/>
    <property type="evidence" value="ECO:0007669"/>
    <property type="project" value="InterPro"/>
</dbReference>
<dbReference type="Pfam" id="PF22073">
    <property type="entry name" value="Cep192_D4"/>
    <property type="match status" value="1"/>
</dbReference>
<evidence type="ECO:0000256" key="3">
    <source>
        <dbReference type="ARBA" id="ARBA00022692"/>
    </source>
</evidence>
<dbReference type="EMBL" id="CP055156">
    <property type="protein sequence ID" value="QNF35028.1"/>
    <property type="molecule type" value="Genomic_DNA"/>
</dbReference>
<evidence type="ECO:0000256" key="10">
    <source>
        <dbReference type="SAM" id="SignalP"/>
    </source>
</evidence>
<dbReference type="InterPro" id="IPR008979">
    <property type="entry name" value="Galactose-bd-like_sf"/>
</dbReference>
<dbReference type="SUPFAM" id="SSF49785">
    <property type="entry name" value="Galactose-binding domain-like"/>
    <property type="match status" value="1"/>
</dbReference>
<comment type="similarity">
    <text evidence="2">Belongs to the malectin family.</text>
</comment>
<evidence type="ECO:0000256" key="7">
    <source>
        <dbReference type="ARBA" id="ARBA00023136"/>
    </source>
</evidence>
<dbReference type="GO" id="GO:0016020">
    <property type="term" value="C:membrane"/>
    <property type="evidence" value="ECO:0007669"/>
    <property type="project" value="TreeGrafter"/>
</dbReference>
<dbReference type="Gene3D" id="2.60.120.430">
    <property type="entry name" value="Galactose-binding lectin"/>
    <property type="match status" value="1"/>
</dbReference>
<dbReference type="InterPro" id="IPR026444">
    <property type="entry name" value="Secre_tail"/>
</dbReference>
<keyword evidence="6" id="KW-1133">Transmembrane helix</keyword>
<name>A0A7G7GCZ4_9BACT</name>
<evidence type="ECO:0000256" key="1">
    <source>
        <dbReference type="ARBA" id="ARBA00004115"/>
    </source>
</evidence>
<evidence type="ECO:0000256" key="8">
    <source>
        <dbReference type="ARBA" id="ARBA00023180"/>
    </source>
</evidence>
<keyword evidence="5" id="KW-0256">Endoplasmic reticulum</keyword>
<evidence type="ECO:0000313" key="15">
    <source>
        <dbReference type="Proteomes" id="UP000515237"/>
    </source>
</evidence>